<dbReference type="Proteomes" id="UP000192907">
    <property type="component" value="Unassembled WGS sequence"/>
</dbReference>
<gene>
    <name evidence="4" type="ORF">SAMN06296036_106220</name>
</gene>
<evidence type="ECO:0000256" key="1">
    <source>
        <dbReference type="SAM" id="MobiDB-lite"/>
    </source>
</evidence>
<dbReference type="PROSITE" id="PS51257">
    <property type="entry name" value="PROKAR_LIPOPROTEIN"/>
    <property type="match status" value="1"/>
</dbReference>
<dbReference type="AlphaFoldDB" id="A0A1Y6BSM5"/>
<feature type="region of interest" description="Disordered" evidence="1">
    <location>
        <begin position="37"/>
        <end position="120"/>
    </location>
</feature>
<proteinExistence type="predicted"/>
<feature type="compositionally biased region" description="Acidic residues" evidence="1">
    <location>
        <begin position="67"/>
        <end position="78"/>
    </location>
</feature>
<evidence type="ECO:0000256" key="2">
    <source>
        <dbReference type="SAM" id="SignalP"/>
    </source>
</evidence>
<feature type="signal peptide" evidence="2">
    <location>
        <begin position="1"/>
        <end position="35"/>
    </location>
</feature>
<dbReference type="EMBL" id="FWZT01000006">
    <property type="protein sequence ID" value="SMF18954.1"/>
    <property type="molecule type" value="Genomic_DNA"/>
</dbReference>
<feature type="compositionally biased region" description="Low complexity" evidence="1">
    <location>
        <begin position="37"/>
        <end position="56"/>
    </location>
</feature>
<evidence type="ECO:0000313" key="4">
    <source>
        <dbReference type="EMBL" id="SMF18954.1"/>
    </source>
</evidence>
<name>A0A1Y6BSM5_9BACT</name>
<dbReference type="InterPro" id="IPR021255">
    <property type="entry name" value="DUF2807"/>
</dbReference>
<evidence type="ECO:0000259" key="3">
    <source>
        <dbReference type="Pfam" id="PF10988"/>
    </source>
</evidence>
<sequence>MVWYTTKGKVINMHAMTTNLSLLLTIVLLFLGCDAETPNQQNPSPQQQSQENTSDGDSSDQKGSQEDGAEEQEEEKEEEEKKAAEELAAPKPPKLVNGGESTAFNCEDGNVLAGNGNDLETARDIDPYTGIRINQTLRVAVDPTVQAGQVLLRGDSNLHDRVTSNVNGGDLTLSFLEGCYRYAKLHILVNPANLDSITLDGASTFVTRKNLSSDALNVEVNGASTGWVSGGFESLIVLVDGASNLDMTGRATSIEAEIRGASEGQLEKLVADSVAIIAAGVSNVSVKANKELKVNASGISTVIYEGDVVSPEITTESNLDTVERK</sequence>
<evidence type="ECO:0000313" key="5">
    <source>
        <dbReference type="Proteomes" id="UP000192907"/>
    </source>
</evidence>
<reference evidence="5" key="1">
    <citation type="submission" date="2017-04" db="EMBL/GenBank/DDBJ databases">
        <authorList>
            <person name="Varghese N."/>
            <person name="Submissions S."/>
        </authorList>
    </citation>
    <scope>NUCLEOTIDE SEQUENCE [LARGE SCALE GENOMIC DNA]</scope>
    <source>
        <strain evidence="5">RKEM611</strain>
    </source>
</reference>
<dbReference type="Pfam" id="PF10988">
    <property type="entry name" value="DUF2807"/>
    <property type="match status" value="1"/>
</dbReference>
<dbReference type="STRING" id="1513793.SAMN06296036_106220"/>
<dbReference type="Gene3D" id="2.160.20.120">
    <property type="match status" value="1"/>
</dbReference>
<accession>A0A1Y6BSM5</accession>
<feature type="domain" description="Putative auto-transporter adhesin head GIN" evidence="3">
    <location>
        <begin position="128"/>
        <end position="307"/>
    </location>
</feature>
<keyword evidence="2" id="KW-0732">Signal</keyword>
<feature type="chain" id="PRO_5013074173" evidence="2">
    <location>
        <begin position="36"/>
        <end position="325"/>
    </location>
</feature>
<organism evidence="4 5">
    <name type="scientific">Pseudobacteriovorax antillogorgiicola</name>
    <dbReference type="NCBI Taxonomy" id="1513793"/>
    <lineage>
        <taxon>Bacteria</taxon>
        <taxon>Pseudomonadati</taxon>
        <taxon>Bdellovibrionota</taxon>
        <taxon>Oligoflexia</taxon>
        <taxon>Oligoflexales</taxon>
        <taxon>Pseudobacteriovoracaceae</taxon>
        <taxon>Pseudobacteriovorax</taxon>
    </lineage>
</organism>
<protein>
    <submittedName>
        <fullName evidence="4">Putative auto-transporter adhesin, head GIN domain</fullName>
    </submittedName>
</protein>
<keyword evidence="5" id="KW-1185">Reference proteome</keyword>